<dbReference type="OrthoDB" id="5412996at2759"/>
<dbReference type="SUPFAM" id="SSF56112">
    <property type="entry name" value="Protein kinase-like (PK-like)"/>
    <property type="match status" value="1"/>
</dbReference>
<organism evidence="2 3">
    <name type="scientific">Blastomyces percursus</name>
    <dbReference type="NCBI Taxonomy" id="1658174"/>
    <lineage>
        <taxon>Eukaryota</taxon>
        <taxon>Fungi</taxon>
        <taxon>Dikarya</taxon>
        <taxon>Ascomycota</taxon>
        <taxon>Pezizomycotina</taxon>
        <taxon>Eurotiomycetes</taxon>
        <taxon>Eurotiomycetidae</taxon>
        <taxon>Onygenales</taxon>
        <taxon>Ajellomycetaceae</taxon>
        <taxon>Blastomyces</taxon>
    </lineage>
</organism>
<sequence length="590" mass="68021">MCLSNQQPPLRCYQSTVAATSLESSYYYKQCGGSGTVLSSTQPRRSCETSSPVRWYARHRLDKEVKDFIDSIEPSLICQLASSLHPEKKPCQLFSEVKKGSHNVCYPVVFTHAAGDIPNVKSTQSPERWMIRIPLLPRLAFPEEKMRGEIATMKYIAEKTTTPIPHLIRYSINRDNIIGLPFMAVEYIAGKTLHGTDVPRLPEGLKSHLFDQLADVYIQLYRQQFDRVGALTLDSNDENWVFEHNRPLTIEVNDQEVSGMKSSDIIPAHQTYNSTVDYAYAILKLIFNDFYHGKDSVFNEKDARNYLYGMFASQGIVMEWVDRKANHGPFILMHGDFRPPNIFVDENLNITSIIDWEWSHTVPPQMFVPPSWITGQELPAATEKPYDFEFTVYVSQFQLAAREREDKYYNPDKKLKFVLPLVKLWNNHLMSDTMFIASALLKPCYFGNVYWNLLDHMYYGYDSGKRVENFFKLHLRRPQEKELQRVLSDLEIFKEKLSLAGLEPIEPLQHSILDLAKGKDLDASSQSSEDTAIHRLWRKPNLERIVGLFRRWLPCSLVGVSVFICIIVAKRRPSSGMLPPGLYTSFFMRE</sequence>
<gene>
    <name evidence="2" type="ORF">ACJ73_04565</name>
</gene>
<feature type="domain" description="Aminoglycoside phosphotransferase" evidence="1">
    <location>
        <begin position="137"/>
        <end position="360"/>
    </location>
</feature>
<proteinExistence type="predicted"/>
<dbReference type="InterPro" id="IPR002575">
    <property type="entry name" value="Aminoglycoside_PTrfase"/>
</dbReference>
<dbReference type="PANTHER" id="PTHR21310:SF37">
    <property type="entry name" value="AMINOGLYCOSIDE PHOSPHOTRANSFERASE DOMAIN-CONTAINING PROTEIN"/>
    <property type="match status" value="1"/>
</dbReference>
<dbReference type="Pfam" id="PF01636">
    <property type="entry name" value="APH"/>
    <property type="match status" value="1"/>
</dbReference>
<dbReference type="VEuPathDB" id="FungiDB:ACJ73_04565"/>
<dbReference type="Proteomes" id="UP000242791">
    <property type="component" value="Unassembled WGS sequence"/>
</dbReference>
<reference evidence="2 3" key="1">
    <citation type="submission" date="2015-08" db="EMBL/GenBank/DDBJ databases">
        <title>Emmonsia species relationships and genome sequence.</title>
        <authorList>
            <person name="Cuomo C.A."/>
            <person name="Schwartz I.S."/>
            <person name="Kenyon C."/>
            <person name="De Hoog G.S."/>
            <person name="Govender N.P."/>
            <person name="Botha A."/>
            <person name="Moreno L."/>
            <person name="De Vries M."/>
            <person name="Munoz J.F."/>
            <person name="Stielow J.B."/>
        </authorList>
    </citation>
    <scope>NUCLEOTIDE SEQUENCE [LARGE SCALE GENOMIC DNA]</scope>
    <source>
        <strain evidence="2 3">EI222</strain>
    </source>
</reference>
<dbReference type="Gene3D" id="3.90.1200.10">
    <property type="match status" value="1"/>
</dbReference>
<evidence type="ECO:0000313" key="2">
    <source>
        <dbReference type="EMBL" id="OJD24077.1"/>
    </source>
</evidence>
<name>A0A1J9R8V5_9EURO</name>
<dbReference type="InterPro" id="IPR051678">
    <property type="entry name" value="AGP_Transferase"/>
</dbReference>
<dbReference type="AlphaFoldDB" id="A0A1J9R8V5"/>
<accession>A0A1J9R8V5</accession>
<dbReference type="EMBL" id="LGTZ01000640">
    <property type="protein sequence ID" value="OJD24077.1"/>
    <property type="molecule type" value="Genomic_DNA"/>
</dbReference>
<keyword evidence="3" id="KW-1185">Reference proteome</keyword>
<evidence type="ECO:0000313" key="3">
    <source>
        <dbReference type="Proteomes" id="UP000242791"/>
    </source>
</evidence>
<evidence type="ECO:0000259" key="1">
    <source>
        <dbReference type="Pfam" id="PF01636"/>
    </source>
</evidence>
<dbReference type="InterPro" id="IPR011009">
    <property type="entry name" value="Kinase-like_dom_sf"/>
</dbReference>
<comment type="caution">
    <text evidence="2">The sequence shown here is derived from an EMBL/GenBank/DDBJ whole genome shotgun (WGS) entry which is preliminary data.</text>
</comment>
<protein>
    <recommendedName>
        <fullName evidence="1">Aminoglycoside phosphotransferase domain-containing protein</fullName>
    </recommendedName>
</protein>
<dbReference type="PANTHER" id="PTHR21310">
    <property type="entry name" value="AMINOGLYCOSIDE PHOSPHOTRANSFERASE-RELATED-RELATED"/>
    <property type="match status" value="1"/>
</dbReference>